<dbReference type="Gene3D" id="1.10.630.10">
    <property type="entry name" value="Cytochrome P450"/>
    <property type="match status" value="1"/>
</dbReference>
<protein>
    <submittedName>
        <fullName evidence="7">Unannotated protein</fullName>
    </submittedName>
</protein>
<dbReference type="GO" id="GO:0016705">
    <property type="term" value="F:oxidoreductase activity, acting on paired donors, with incorporation or reduction of molecular oxygen"/>
    <property type="evidence" value="ECO:0007669"/>
    <property type="project" value="InterPro"/>
</dbReference>
<accession>A0A6J6TB81</accession>
<dbReference type="GO" id="GO:0004497">
    <property type="term" value="F:monooxygenase activity"/>
    <property type="evidence" value="ECO:0007669"/>
    <property type="project" value="UniProtKB-KW"/>
</dbReference>
<dbReference type="PROSITE" id="PS00086">
    <property type="entry name" value="CYTOCHROME_P450"/>
    <property type="match status" value="1"/>
</dbReference>
<evidence type="ECO:0000256" key="3">
    <source>
        <dbReference type="ARBA" id="ARBA00022723"/>
    </source>
</evidence>
<organism evidence="7">
    <name type="scientific">freshwater metagenome</name>
    <dbReference type="NCBI Taxonomy" id="449393"/>
    <lineage>
        <taxon>unclassified sequences</taxon>
        <taxon>metagenomes</taxon>
        <taxon>ecological metagenomes</taxon>
    </lineage>
</organism>
<dbReference type="PANTHER" id="PTHR46696:SF3">
    <property type="entry name" value="PULCHERRIMINIC ACID SYNTHASE"/>
    <property type="match status" value="1"/>
</dbReference>
<dbReference type="PRINTS" id="PR00359">
    <property type="entry name" value="BP450"/>
</dbReference>
<keyword evidence="6" id="KW-0503">Monooxygenase</keyword>
<dbReference type="Pfam" id="PF00067">
    <property type="entry name" value="p450"/>
    <property type="match status" value="1"/>
</dbReference>
<name>A0A6J6TB81_9ZZZZ</name>
<dbReference type="EMBL" id="CAEZYW010000128">
    <property type="protein sequence ID" value="CAB4743549.1"/>
    <property type="molecule type" value="Genomic_DNA"/>
</dbReference>
<dbReference type="GO" id="GO:0005506">
    <property type="term" value="F:iron ion binding"/>
    <property type="evidence" value="ECO:0007669"/>
    <property type="project" value="InterPro"/>
</dbReference>
<dbReference type="InterPro" id="IPR036396">
    <property type="entry name" value="Cyt_P450_sf"/>
</dbReference>
<gene>
    <name evidence="7" type="ORF">UFOPK2786_00911</name>
</gene>
<sequence>MTTAEIQGSLLEPEVQACPFGYHAQLRERAPVYRMPETGFFVISTYDDLKTVLSDPATFSNDIMVEQLAGEAAADLGRMFDDHLAEVGWGHVQTLQRTDPPVHGRYRRLINRALTPGMVKAMLPSVTRIADDLIDAFIDRGECDFIDAFAFPLPGLVIAEQIGLDSNAISTFKRWSDGMLAPAMGLLVDEASAKHYAEVEAEAQHYLAALFEERRANPTDDILSALLAESADGDEPLTMHELQNLMNQLITGGYTTTADSIGNAMLLLLEHPDQMELLRNDRSLLHNFADEALRHSSSVQGLFRRATVDTELSGVSIPANSILHTRYGSANWDEAMFPEAERFDITRDNASKHLSFSRGPHFCVGQPLAIQEMIIGFDRILDRLDNIKLAPGATLERTGGLIFYSLKDLPITFTAR</sequence>
<comment type="similarity">
    <text evidence="1">Belongs to the cytochrome P450 family.</text>
</comment>
<evidence type="ECO:0000256" key="5">
    <source>
        <dbReference type="ARBA" id="ARBA00023004"/>
    </source>
</evidence>
<evidence type="ECO:0000256" key="6">
    <source>
        <dbReference type="ARBA" id="ARBA00023033"/>
    </source>
</evidence>
<evidence type="ECO:0000256" key="1">
    <source>
        <dbReference type="ARBA" id="ARBA00010617"/>
    </source>
</evidence>
<dbReference type="InterPro" id="IPR001128">
    <property type="entry name" value="Cyt_P450"/>
</dbReference>
<dbReference type="InterPro" id="IPR017972">
    <property type="entry name" value="Cyt_P450_CS"/>
</dbReference>
<reference evidence="7" key="1">
    <citation type="submission" date="2020-05" db="EMBL/GenBank/DDBJ databases">
        <authorList>
            <person name="Chiriac C."/>
            <person name="Salcher M."/>
            <person name="Ghai R."/>
            <person name="Kavagutti S V."/>
        </authorList>
    </citation>
    <scope>NUCLEOTIDE SEQUENCE</scope>
</reference>
<evidence type="ECO:0000256" key="4">
    <source>
        <dbReference type="ARBA" id="ARBA00023002"/>
    </source>
</evidence>
<keyword evidence="3" id="KW-0479">Metal-binding</keyword>
<keyword evidence="5" id="KW-0408">Iron</keyword>
<keyword evidence="4" id="KW-0560">Oxidoreductase</keyword>
<proteinExistence type="inferred from homology"/>
<dbReference type="PANTHER" id="PTHR46696">
    <property type="entry name" value="P450, PUTATIVE (EUROFUNG)-RELATED"/>
    <property type="match status" value="1"/>
</dbReference>
<dbReference type="AlphaFoldDB" id="A0A6J6TB81"/>
<dbReference type="GO" id="GO:0020037">
    <property type="term" value="F:heme binding"/>
    <property type="evidence" value="ECO:0007669"/>
    <property type="project" value="InterPro"/>
</dbReference>
<keyword evidence="2" id="KW-0349">Heme</keyword>
<dbReference type="FunFam" id="1.10.630.10:FF:000018">
    <property type="entry name" value="Cytochrome P450 monooxygenase"/>
    <property type="match status" value="1"/>
</dbReference>
<evidence type="ECO:0000313" key="7">
    <source>
        <dbReference type="EMBL" id="CAB4743549.1"/>
    </source>
</evidence>
<dbReference type="SUPFAM" id="SSF48264">
    <property type="entry name" value="Cytochrome P450"/>
    <property type="match status" value="1"/>
</dbReference>
<dbReference type="InterPro" id="IPR002397">
    <property type="entry name" value="Cyt_P450_B"/>
</dbReference>
<evidence type="ECO:0000256" key="2">
    <source>
        <dbReference type="ARBA" id="ARBA00022617"/>
    </source>
</evidence>